<evidence type="ECO:0000256" key="1">
    <source>
        <dbReference type="ARBA" id="ARBA00001968"/>
    </source>
</evidence>
<dbReference type="PANTHER" id="PTHR23080">
    <property type="entry name" value="THAP DOMAIN PROTEIN"/>
    <property type="match status" value="1"/>
</dbReference>
<evidence type="ECO:0000259" key="5">
    <source>
        <dbReference type="Pfam" id="PF13613"/>
    </source>
</evidence>
<feature type="domain" description="Transposase Helix-turn-helix" evidence="5">
    <location>
        <begin position="59"/>
        <end position="109"/>
    </location>
</feature>
<dbReference type="AlphaFoldDB" id="A0A1F6CP91"/>
<keyword evidence="2" id="KW-0479">Metal-binding</keyword>
<gene>
    <name evidence="6" type="ORF">A2704_02640</name>
</gene>
<dbReference type="EMBL" id="MFKW01000041">
    <property type="protein sequence ID" value="OGG50968.1"/>
    <property type="molecule type" value="Genomic_DNA"/>
</dbReference>
<comment type="caution">
    <text evidence="6">The sequence shown here is derived from an EMBL/GenBank/DDBJ whole genome shotgun (WGS) entry which is preliminary data.</text>
</comment>
<evidence type="ECO:0000256" key="3">
    <source>
        <dbReference type="SAM" id="MobiDB-lite"/>
    </source>
</evidence>
<accession>A0A1F6CP91</accession>
<evidence type="ECO:0008006" key="8">
    <source>
        <dbReference type="Google" id="ProtNLM"/>
    </source>
</evidence>
<dbReference type="Pfam" id="PF13359">
    <property type="entry name" value="DDE_Tnp_4"/>
    <property type="match status" value="1"/>
</dbReference>
<name>A0A1F6CP91_9BACT</name>
<sequence>MNLTKLAKKPKVFERLTGLSPQAFFALAAELEPAWEKAEYRRLSRKERVRAIGGGNPYKLSFPLMLAMHCMYLRTYTSHMLLGMIFGVDDSRVCRYFRKLEPVVHARMKRITIERIPLSEEEVLELIVDATEQETERRPGSGYSGKKKRQTVKTQVVVDTRGKIRHVSETVPGNLHDKKLYDQTGLSLPPETLGDLGYLGIPIRIPHKSSKYHPLTKRERRENRAHATRRIVVEHVLAALKQCRILSQRFRNTLTGYNRIFIIVAGLYNLRRT</sequence>
<protein>
    <recommendedName>
        <fullName evidence="8">DDE Tnp4 domain-containing protein</fullName>
    </recommendedName>
</protein>
<dbReference type="GO" id="GO:0046872">
    <property type="term" value="F:metal ion binding"/>
    <property type="evidence" value="ECO:0007669"/>
    <property type="project" value="UniProtKB-KW"/>
</dbReference>
<dbReference type="InterPro" id="IPR027805">
    <property type="entry name" value="Transposase_HTH_dom"/>
</dbReference>
<organism evidence="6 7">
    <name type="scientific">Candidatus Kaiserbacteria bacterium RIFCSPHIGHO2_01_FULL_54_36b</name>
    <dbReference type="NCBI Taxonomy" id="1798483"/>
    <lineage>
        <taxon>Bacteria</taxon>
        <taxon>Candidatus Kaiseribacteriota</taxon>
    </lineage>
</organism>
<reference evidence="6 7" key="1">
    <citation type="journal article" date="2016" name="Nat. Commun.">
        <title>Thousands of microbial genomes shed light on interconnected biogeochemical processes in an aquifer system.</title>
        <authorList>
            <person name="Anantharaman K."/>
            <person name="Brown C.T."/>
            <person name="Hug L.A."/>
            <person name="Sharon I."/>
            <person name="Castelle C.J."/>
            <person name="Probst A.J."/>
            <person name="Thomas B.C."/>
            <person name="Singh A."/>
            <person name="Wilkins M.J."/>
            <person name="Karaoz U."/>
            <person name="Brodie E.L."/>
            <person name="Williams K.H."/>
            <person name="Hubbard S.S."/>
            <person name="Banfield J.F."/>
        </authorList>
    </citation>
    <scope>NUCLEOTIDE SEQUENCE [LARGE SCALE GENOMIC DNA]</scope>
</reference>
<dbReference type="Proteomes" id="UP000176445">
    <property type="component" value="Unassembled WGS sequence"/>
</dbReference>
<feature type="region of interest" description="Disordered" evidence="3">
    <location>
        <begin position="134"/>
        <end position="154"/>
    </location>
</feature>
<proteinExistence type="predicted"/>
<comment type="cofactor">
    <cofactor evidence="1">
        <name>a divalent metal cation</name>
        <dbReference type="ChEBI" id="CHEBI:60240"/>
    </cofactor>
</comment>
<feature type="domain" description="DDE Tnp4" evidence="4">
    <location>
        <begin position="128"/>
        <end position="269"/>
    </location>
</feature>
<dbReference type="Pfam" id="PF13613">
    <property type="entry name" value="HTH_Tnp_4"/>
    <property type="match status" value="1"/>
</dbReference>
<evidence type="ECO:0000256" key="2">
    <source>
        <dbReference type="ARBA" id="ARBA00022723"/>
    </source>
</evidence>
<evidence type="ECO:0000259" key="4">
    <source>
        <dbReference type="Pfam" id="PF13359"/>
    </source>
</evidence>
<evidence type="ECO:0000313" key="7">
    <source>
        <dbReference type="Proteomes" id="UP000176445"/>
    </source>
</evidence>
<evidence type="ECO:0000313" key="6">
    <source>
        <dbReference type="EMBL" id="OGG50968.1"/>
    </source>
</evidence>
<dbReference type="InterPro" id="IPR027806">
    <property type="entry name" value="HARBI1_dom"/>
</dbReference>